<feature type="compositionally biased region" description="Polar residues" evidence="1">
    <location>
        <begin position="44"/>
        <end position="54"/>
    </location>
</feature>
<dbReference type="Gene3D" id="3.40.50.2300">
    <property type="match status" value="1"/>
</dbReference>
<dbReference type="InterPro" id="IPR032473">
    <property type="entry name" value="Argonaute_Mid_dom"/>
</dbReference>
<dbReference type="InterPro" id="IPR012337">
    <property type="entry name" value="RNaseH-like_sf"/>
</dbReference>
<dbReference type="InterPro" id="IPR003165">
    <property type="entry name" value="Piwi"/>
</dbReference>
<dbReference type="Proteomes" id="UP001465976">
    <property type="component" value="Unassembled WGS sequence"/>
</dbReference>
<dbReference type="InterPro" id="IPR014811">
    <property type="entry name" value="ArgoL1"/>
</dbReference>
<dbReference type="Gene3D" id="2.170.260.10">
    <property type="entry name" value="paz domain"/>
    <property type="match status" value="1"/>
</dbReference>
<dbReference type="Pfam" id="PF16486">
    <property type="entry name" value="ArgoN"/>
    <property type="match status" value="1"/>
</dbReference>
<protein>
    <submittedName>
        <fullName evidence="4">Uncharacterized protein</fullName>
    </submittedName>
</protein>
<evidence type="ECO:0000259" key="3">
    <source>
        <dbReference type="PROSITE" id="PS50822"/>
    </source>
</evidence>
<gene>
    <name evidence="4" type="ORF">V5O48_001976</name>
</gene>
<feature type="region of interest" description="Disordered" evidence="1">
    <location>
        <begin position="1"/>
        <end position="137"/>
    </location>
</feature>
<dbReference type="InterPro" id="IPR036085">
    <property type="entry name" value="PAZ_dom_sf"/>
</dbReference>
<dbReference type="PANTHER" id="PTHR22891">
    <property type="entry name" value="EUKARYOTIC TRANSLATION INITIATION FACTOR 2C"/>
    <property type="match status" value="1"/>
</dbReference>
<accession>A0ABR3FWY1</accession>
<keyword evidence="5" id="KW-1185">Reference proteome</keyword>
<dbReference type="Gene3D" id="3.30.420.10">
    <property type="entry name" value="Ribonuclease H-like superfamily/Ribonuclease H"/>
    <property type="match status" value="1"/>
</dbReference>
<dbReference type="SMART" id="SM00950">
    <property type="entry name" value="Piwi"/>
    <property type="match status" value="1"/>
</dbReference>
<evidence type="ECO:0000256" key="1">
    <source>
        <dbReference type="SAM" id="MobiDB-lite"/>
    </source>
</evidence>
<evidence type="ECO:0000259" key="2">
    <source>
        <dbReference type="PROSITE" id="PS50821"/>
    </source>
</evidence>
<proteinExistence type="predicted"/>
<dbReference type="SUPFAM" id="SSF101690">
    <property type="entry name" value="PAZ domain"/>
    <property type="match status" value="1"/>
</dbReference>
<dbReference type="InterPro" id="IPR036397">
    <property type="entry name" value="RNaseH_sf"/>
</dbReference>
<feature type="domain" description="Piwi" evidence="3">
    <location>
        <begin position="699"/>
        <end position="878"/>
    </location>
</feature>
<feature type="compositionally biased region" description="Low complexity" evidence="1">
    <location>
        <begin position="59"/>
        <end position="94"/>
    </location>
</feature>
<reference evidence="4 5" key="1">
    <citation type="submission" date="2024-02" db="EMBL/GenBank/DDBJ databases">
        <title>A draft genome for the cacao thread blight pathogen Marasmius crinis-equi.</title>
        <authorList>
            <person name="Cohen S.P."/>
            <person name="Baruah I.K."/>
            <person name="Amoako-Attah I."/>
            <person name="Bukari Y."/>
            <person name="Meinhardt L.W."/>
            <person name="Bailey B.A."/>
        </authorList>
    </citation>
    <scope>NUCLEOTIDE SEQUENCE [LARGE SCALE GENOMIC DNA]</scope>
    <source>
        <strain evidence="4 5">GH-76</strain>
    </source>
</reference>
<dbReference type="Pfam" id="PF02170">
    <property type="entry name" value="PAZ"/>
    <property type="match status" value="1"/>
</dbReference>
<name>A0ABR3FWY1_9AGAR</name>
<feature type="compositionally biased region" description="Low complexity" evidence="1">
    <location>
        <begin position="115"/>
        <end position="135"/>
    </location>
</feature>
<dbReference type="SMART" id="SM01163">
    <property type="entry name" value="DUF1785"/>
    <property type="match status" value="1"/>
</dbReference>
<dbReference type="CDD" id="cd02846">
    <property type="entry name" value="PAZ_argonaute_like"/>
    <property type="match status" value="1"/>
</dbReference>
<dbReference type="EMBL" id="JBAHYK010000041">
    <property type="protein sequence ID" value="KAL0580041.1"/>
    <property type="molecule type" value="Genomic_DNA"/>
</dbReference>
<dbReference type="SUPFAM" id="SSF53098">
    <property type="entry name" value="Ribonuclease H-like"/>
    <property type="match status" value="1"/>
</dbReference>
<dbReference type="Pfam" id="PF16487">
    <property type="entry name" value="ArgoMid"/>
    <property type="match status" value="1"/>
</dbReference>
<dbReference type="PROSITE" id="PS50821">
    <property type="entry name" value="PAZ"/>
    <property type="match status" value="1"/>
</dbReference>
<dbReference type="InterPro" id="IPR003100">
    <property type="entry name" value="PAZ_dom"/>
</dbReference>
<evidence type="ECO:0000313" key="4">
    <source>
        <dbReference type="EMBL" id="KAL0580041.1"/>
    </source>
</evidence>
<dbReference type="Pfam" id="PF02171">
    <property type="entry name" value="Piwi"/>
    <property type="match status" value="1"/>
</dbReference>
<feature type="domain" description="PAZ" evidence="2">
    <location>
        <begin position="405"/>
        <end position="520"/>
    </location>
</feature>
<dbReference type="InterPro" id="IPR032474">
    <property type="entry name" value="Argonaute_N"/>
</dbReference>
<evidence type="ECO:0000313" key="5">
    <source>
        <dbReference type="Proteomes" id="UP001465976"/>
    </source>
</evidence>
<organism evidence="4 5">
    <name type="scientific">Marasmius crinis-equi</name>
    <dbReference type="NCBI Taxonomy" id="585013"/>
    <lineage>
        <taxon>Eukaryota</taxon>
        <taxon>Fungi</taxon>
        <taxon>Dikarya</taxon>
        <taxon>Basidiomycota</taxon>
        <taxon>Agaricomycotina</taxon>
        <taxon>Agaricomycetes</taxon>
        <taxon>Agaricomycetidae</taxon>
        <taxon>Agaricales</taxon>
        <taxon>Marasmiineae</taxon>
        <taxon>Marasmiaceae</taxon>
        <taxon>Marasmius</taxon>
    </lineage>
</organism>
<dbReference type="PROSITE" id="PS50822">
    <property type="entry name" value="PIWI"/>
    <property type="match status" value="1"/>
</dbReference>
<comment type="caution">
    <text evidence="4">The sequence shown here is derived from an EMBL/GenBank/DDBJ whole genome shotgun (WGS) entry which is preliminary data.</text>
</comment>
<feature type="compositionally biased region" description="Low complexity" evidence="1">
    <location>
        <begin position="15"/>
        <end position="28"/>
    </location>
</feature>
<sequence length="898" mass="97209">MPRKKKSGKQPQPPVASTSASTSAAPAAISGQTSRQAAGADPSTPDQAAPATTQPSPNPVTTPATTTSSSTPPPASATSTSASTRGSATRVAASPAPASTSRWARPPPLVGSQGAGTSPTAPGTTTSETGSATPEAHTHVSAIGVKRGNNFGTSGKAIKVLANSCPIKLNIHDTGRRADASKADFMWYQYDVSRYGYDPYMFLIAILVVITPSINSRGSFNLIDRLQRGEGSRPIFTEKTKKDKKDRVAYDGKKILYAPRRLDLGENDSATFQVTLQDPQPGGPQPRPYEVRLTKAAVINPEILNRLISGVQSSDVSVAPALNCLNVVFGMKAMSEMRKPIQDQKVFARSGGRSFFSAAGSRNFGDGYQVWRGFFQSVRPGINRLLLNVDTAVAMMYTPGPLINLCLQFLRRASAHPNVLAPQQGFPEDQRHALQMFLTGLQVLVQGATPGRPLRRITVNGLTRRGAAQETFPDSNNQQITVANYFLQAANQPLAYPNVVCVTVGSNSAKIPLERCTVPPGCFMKKEIPDILRRDFVKFATQRPGERLAGIKNSLMPQGVLDHTESEYLKAFGVAVSSNELPITADARVLKHPTLRYGEGPKGVVNPANGQWNMEGKKFFRPAAIFGWMMIIYENMARFTRENANKAAKDLMKECDKHGIRVTNPQPLVKHENGQGIIEQQILKAGQEYKAQKRALPDLIVVVIPKGGGVIYQAVKHCCDIKFGAVTQCLLSSNCNGANSQYWANVCLKINGKLNGTNVVLDPSSAQFLSDRNNPTIIMGADVTHPAPGPQMKSMPSYSAVVASKDLACANYRAILQIQPRQEMIPDLQMMSHNLLAEHMKYRREVEGVSGESATPKRLIFYRDGVSEGEFNHVLNQDSFRKAAATQTEAETVKQGPS</sequence>
<dbReference type="Pfam" id="PF08699">
    <property type="entry name" value="ArgoL1"/>
    <property type="match status" value="1"/>
</dbReference>